<evidence type="ECO:0000256" key="2">
    <source>
        <dbReference type="ARBA" id="ARBA00023315"/>
    </source>
</evidence>
<organism evidence="4 5">
    <name type="scientific">Chengkuizengella axinellae</name>
    <dbReference type="NCBI Taxonomy" id="3064388"/>
    <lineage>
        <taxon>Bacteria</taxon>
        <taxon>Bacillati</taxon>
        <taxon>Bacillota</taxon>
        <taxon>Bacilli</taxon>
        <taxon>Bacillales</taxon>
        <taxon>Paenibacillaceae</taxon>
        <taxon>Chengkuizengella</taxon>
    </lineage>
</organism>
<evidence type="ECO:0000313" key="4">
    <source>
        <dbReference type="EMBL" id="MDP5274932.1"/>
    </source>
</evidence>
<keyword evidence="5" id="KW-1185">Reference proteome</keyword>
<dbReference type="Pfam" id="PF00583">
    <property type="entry name" value="Acetyltransf_1"/>
    <property type="match status" value="1"/>
</dbReference>
<dbReference type="InterPro" id="IPR016181">
    <property type="entry name" value="Acyl_CoA_acyltransferase"/>
</dbReference>
<dbReference type="InterPro" id="IPR000182">
    <property type="entry name" value="GNAT_dom"/>
</dbReference>
<dbReference type="Proteomes" id="UP001231941">
    <property type="component" value="Unassembled WGS sequence"/>
</dbReference>
<gene>
    <name evidence="4" type="ORF">Q5Y73_12505</name>
</gene>
<dbReference type="PROSITE" id="PS51186">
    <property type="entry name" value="GNAT"/>
    <property type="match status" value="1"/>
</dbReference>
<dbReference type="RefSeq" id="WP_305992242.1">
    <property type="nucleotide sequence ID" value="NZ_JAVAMP010000005.1"/>
</dbReference>
<keyword evidence="1" id="KW-0808">Transferase</keyword>
<dbReference type="PANTHER" id="PTHR42919">
    <property type="entry name" value="N-ALPHA-ACETYLTRANSFERASE"/>
    <property type="match status" value="1"/>
</dbReference>
<reference evidence="4 5" key="1">
    <citation type="submission" date="2023-08" db="EMBL/GenBank/DDBJ databases">
        <authorList>
            <person name="Park J.-S."/>
        </authorList>
    </citation>
    <scope>NUCLEOTIDE SEQUENCE [LARGE SCALE GENOMIC DNA]</scope>
    <source>
        <strain evidence="4 5">2205SS18-9</strain>
    </source>
</reference>
<protein>
    <submittedName>
        <fullName evidence="4">GNAT family N-acetyltransferase</fullName>
    </submittedName>
</protein>
<dbReference type="EMBL" id="JAVAMP010000005">
    <property type="protein sequence ID" value="MDP5274932.1"/>
    <property type="molecule type" value="Genomic_DNA"/>
</dbReference>
<accession>A0ABT9J027</accession>
<sequence>MFSYHTIDIEQDFETLYKFRKDSYVVSFGDDSLSGSRESYMNKLKERLVSFPDGLVIVKNNNQPIGQITMQIKPYEGKIIGYVNLFYLIEEYRNKGFGDQLIQYADKIFKKHEVTEYHLRVTTTNERAIYFYKKQGFKMLKKEEKHSVPRYRMCKILL</sequence>
<evidence type="ECO:0000313" key="5">
    <source>
        <dbReference type="Proteomes" id="UP001231941"/>
    </source>
</evidence>
<dbReference type="InterPro" id="IPR051556">
    <property type="entry name" value="N-term/lysine_N-AcTrnsfr"/>
</dbReference>
<proteinExistence type="predicted"/>
<feature type="domain" description="N-acetyltransferase" evidence="3">
    <location>
        <begin position="4"/>
        <end position="158"/>
    </location>
</feature>
<comment type="caution">
    <text evidence="4">The sequence shown here is derived from an EMBL/GenBank/DDBJ whole genome shotgun (WGS) entry which is preliminary data.</text>
</comment>
<name>A0ABT9J027_9BACL</name>
<dbReference type="CDD" id="cd04301">
    <property type="entry name" value="NAT_SF"/>
    <property type="match status" value="1"/>
</dbReference>
<dbReference type="SUPFAM" id="SSF55729">
    <property type="entry name" value="Acyl-CoA N-acyltransferases (Nat)"/>
    <property type="match status" value="1"/>
</dbReference>
<dbReference type="PANTHER" id="PTHR42919:SF8">
    <property type="entry name" value="N-ALPHA-ACETYLTRANSFERASE 50"/>
    <property type="match status" value="1"/>
</dbReference>
<evidence type="ECO:0000256" key="1">
    <source>
        <dbReference type="ARBA" id="ARBA00022679"/>
    </source>
</evidence>
<keyword evidence="2" id="KW-0012">Acyltransferase</keyword>
<evidence type="ECO:0000259" key="3">
    <source>
        <dbReference type="PROSITE" id="PS51186"/>
    </source>
</evidence>
<dbReference type="Gene3D" id="3.40.630.30">
    <property type="match status" value="1"/>
</dbReference>